<keyword evidence="3" id="KW-1185">Reference proteome</keyword>
<dbReference type="HOGENOM" id="CLU_1128875_0_0_1"/>
<dbReference type="InParanoid" id="A0A074YVB8"/>
<dbReference type="EMBL" id="KL584752">
    <property type="protein sequence ID" value="KEQ98097.1"/>
    <property type="molecule type" value="Genomic_DNA"/>
</dbReference>
<dbReference type="PANTHER" id="PTHR31668:SF30">
    <property type="entry name" value="ZN(II)2CYS6 TRANSCRIPTION FACTOR (EUROFUNG)"/>
    <property type="match status" value="1"/>
</dbReference>
<gene>
    <name evidence="2" type="ORF">AUEXF2481DRAFT_468765</name>
</gene>
<dbReference type="InterPro" id="IPR050797">
    <property type="entry name" value="Carb_Metab_Trans_Reg"/>
</dbReference>
<dbReference type="CDD" id="cd12148">
    <property type="entry name" value="fungal_TF_MHR"/>
    <property type="match status" value="1"/>
</dbReference>
<reference evidence="2 3" key="1">
    <citation type="journal article" date="2014" name="BMC Genomics">
        <title>Genome sequencing of four Aureobasidium pullulans varieties: biotechnological potential, stress tolerance, and description of new species.</title>
        <authorList>
            <person name="Gostin Ar C."/>
            <person name="Ohm R.A."/>
            <person name="Kogej T."/>
            <person name="Sonjak S."/>
            <person name="Turk M."/>
            <person name="Zajc J."/>
            <person name="Zalar P."/>
            <person name="Grube M."/>
            <person name="Sun H."/>
            <person name="Han J."/>
            <person name="Sharma A."/>
            <person name="Chiniquy J."/>
            <person name="Ngan C.Y."/>
            <person name="Lipzen A."/>
            <person name="Barry K."/>
            <person name="Grigoriev I.V."/>
            <person name="Gunde-Cimerman N."/>
        </authorList>
    </citation>
    <scope>NUCLEOTIDE SEQUENCE [LARGE SCALE GENOMIC DNA]</scope>
    <source>
        <strain evidence="2 3">EXF-2481</strain>
    </source>
</reference>
<dbReference type="STRING" id="1043005.A0A074YVB8"/>
<dbReference type="PANTHER" id="PTHR31668">
    <property type="entry name" value="GLUCOSE TRANSPORT TRANSCRIPTION REGULATOR RGT1-RELATED-RELATED"/>
    <property type="match status" value="1"/>
</dbReference>
<protein>
    <recommendedName>
        <fullName evidence="4">Transcription factor domain-containing protein</fullName>
    </recommendedName>
</protein>
<keyword evidence="1" id="KW-0539">Nucleus</keyword>
<dbReference type="OrthoDB" id="271595at2759"/>
<organism evidence="2 3">
    <name type="scientific">Aureobasidium subglaciale (strain EXF-2481)</name>
    <name type="common">Aureobasidium pullulans var. subglaciale</name>
    <dbReference type="NCBI Taxonomy" id="1043005"/>
    <lineage>
        <taxon>Eukaryota</taxon>
        <taxon>Fungi</taxon>
        <taxon>Dikarya</taxon>
        <taxon>Ascomycota</taxon>
        <taxon>Pezizomycotina</taxon>
        <taxon>Dothideomycetes</taxon>
        <taxon>Dothideomycetidae</taxon>
        <taxon>Dothideales</taxon>
        <taxon>Saccotheciaceae</taxon>
        <taxon>Aureobasidium</taxon>
    </lineage>
</organism>
<proteinExistence type="predicted"/>
<name>A0A074YVB8_AURSE</name>
<dbReference type="AlphaFoldDB" id="A0A074YVB8"/>
<dbReference type="RefSeq" id="XP_013347004.1">
    <property type="nucleotide sequence ID" value="XM_013491550.1"/>
</dbReference>
<evidence type="ECO:0000313" key="2">
    <source>
        <dbReference type="EMBL" id="KEQ98097.1"/>
    </source>
</evidence>
<dbReference type="GeneID" id="25368206"/>
<dbReference type="Proteomes" id="UP000030641">
    <property type="component" value="Unassembled WGS sequence"/>
</dbReference>
<sequence>MEFSGFLLPSLPIGSPIDDSLDAFTAIHEQDLSPVVECVEIWPKTISQEALLPWIDVYFKRLHSTVPVLSRTMIYQEMLLRTHHHGPQFGAMLLALCAFTMTQPVQIHEVASTPSRSVQARMLLEESIEMRMTVDFGEHPSVYMILTSFLIFACLFGHGEHKGAHHRLKEAVDLANSLSMHLSQAYNSLDAKTREQWLRTHLVLTVTESVCSPKTPFYWFPRESRYQCILHARLQLLVVLDESRSS</sequence>
<accession>A0A074YVB8</accession>
<evidence type="ECO:0008006" key="4">
    <source>
        <dbReference type="Google" id="ProtNLM"/>
    </source>
</evidence>
<evidence type="ECO:0000256" key="1">
    <source>
        <dbReference type="ARBA" id="ARBA00023242"/>
    </source>
</evidence>
<evidence type="ECO:0000313" key="3">
    <source>
        <dbReference type="Proteomes" id="UP000030641"/>
    </source>
</evidence>